<dbReference type="EMBL" id="RCOS01000066">
    <property type="protein sequence ID" value="RSN75960.1"/>
    <property type="molecule type" value="Genomic_DNA"/>
</dbReference>
<dbReference type="Pfam" id="PF04007">
    <property type="entry name" value="DUF354"/>
    <property type="match status" value="1"/>
</dbReference>
<comment type="caution">
    <text evidence="1">The sequence shown here is derived from an EMBL/GenBank/DDBJ whole genome shotgun (WGS) entry which is preliminary data.</text>
</comment>
<dbReference type="PANTHER" id="PTHR39662">
    <property type="entry name" value="DUF354 DOMAIN-CONTAINING PROTEIN-RELATED"/>
    <property type="match status" value="1"/>
</dbReference>
<keyword evidence="3" id="KW-1185">Reference proteome</keyword>
<dbReference type="RefSeq" id="WP_125670998.1">
    <property type="nucleotide sequence ID" value="NZ_RCOS01000066.1"/>
</dbReference>
<evidence type="ECO:0000313" key="1">
    <source>
        <dbReference type="EMBL" id="RSN75960.1"/>
    </source>
</evidence>
<dbReference type="Proteomes" id="UP000277582">
    <property type="component" value="Unassembled WGS sequence"/>
</dbReference>
<evidence type="ECO:0000313" key="4">
    <source>
        <dbReference type="Proteomes" id="UP000316217"/>
    </source>
</evidence>
<dbReference type="SUPFAM" id="SSF53756">
    <property type="entry name" value="UDP-Glycosyltransferase/glycogen phosphorylase"/>
    <property type="match status" value="1"/>
</dbReference>
<proteinExistence type="predicted"/>
<accession>A0A429GPZ5</accession>
<name>A0A429GPZ5_9CREN</name>
<protein>
    <submittedName>
        <fullName evidence="1">DUF354 domain-containing protein</fullName>
    </submittedName>
</protein>
<dbReference type="PANTHER" id="PTHR39662:SF2">
    <property type="entry name" value="DUF354 DOMAIN-CONTAINING PROTEIN"/>
    <property type="match status" value="1"/>
</dbReference>
<dbReference type="InterPro" id="IPR007152">
    <property type="entry name" value="DUF354"/>
</dbReference>
<sequence length="344" mass="39094">MLIWLDALTPKQARLMAEIADQLRKRGEELLVTCRRYAETEQMLEMRDLSYISVGGYGENKLDKLVQYAERMMGLIDIVKERKPDILISFSSPEATRVAFGLKIRAVTINDTPHAFHVCRLTFPLSWRIIHPVAVPEELYLRNWACKESLISYNGVDEVAWMRKAIPRKEEVEKLGLDGDFVIIRPEESKASYLKDEAGISVIIDIAIEMGYKVVLMPRYEDQRDYYSRRYGSSIIIPSSPPDASSLYFFSSLVVTGGGTMSREAALVGTPSISIFPLNVPLYVNDFLSKMGFPLWRFSSGKEAAPLAKEILSSPKRYRRNVRDLVEQLESPVEAVEKVIQCQV</sequence>
<reference evidence="2 4" key="2">
    <citation type="journal article" date="2019" name="Nat. Microbiol.">
        <title>Wide diversity of methane and short-chain alkane metabolisms in uncultured archaea.</title>
        <authorList>
            <person name="Borrel G."/>
            <person name="Adam P.S."/>
            <person name="McKay L.J."/>
            <person name="Chen L.X."/>
            <person name="Sierra-Garcia I.N."/>
            <person name="Sieber C.M."/>
            <person name="Letourneur Q."/>
            <person name="Ghozlane A."/>
            <person name="Andersen G.L."/>
            <person name="Li W.J."/>
            <person name="Hallam S.J."/>
            <person name="Muyzer G."/>
            <person name="de Oliveira V.M."/>
            <person name="Inskeep W.P."/>
            <person name="Banfield J.F."/>
            <person name="Gribaldo S."/>
        </authorList>
    </citation>
    <scope>NUCLEOTIDE SEQUENCE [LARGE SCALE GENOMIC DNA]</scope>
    <source>
        <strain evidence="2">NM4</strain>
    </source>
</reference>
<dbReference type="EMBL" id="RXII01000041">
    <property type="protein sequence ID" value="RZN62623.1"/>
    <property type="molecule type" value="Genomic_DNA"/>
</dbReference>
<evidence type="ECO:0000313" key="2">
    <source>
        <dbReference type="EMBL" id="RZN62623.1"/>
    </source>
</evidence>
<dbReference type="OrthoDB" id="185087at2157"/>
<dbReference type="Proteomes" id="UP000316217">
    <property type="component" value="Unassembled WGS sequence"/>
</dbReference>
<organism evidence="1 3">
    <name type="scientific">Candidatus Methanodesulfokora washburnensis</name>
    <dbReference type="NCBI Taxonomy" id="2478471"/>
    <lineage>
        <taxon>Archaea</taxon>
        <taxon>Thermoproteota</taxon>
        <taxon>Candidatus Korarchaeia</taxon>
        <taxon>Candidatus Korarchaeia incertae sedis</taxon>
        <taxon>Candidatus Methanodesulfokora</taxon>
    </lineage>
</organism>
<evidence type="ECO:0000313" key="3">
    <source>
        <dbReference type="Proteomes" id="UP000277582"/>
    </source>
</evidence>
<reference evidence="1 3" key="1">
    <citation type="submission" date="2018-10" db="EMBL/GenBank/DDBJ databases">
        <title>Co-occurring genomic capacity for anaerobic methane metabolism and dissimilatory sulfite reduction discovered in the Korarchaeota.</title>
        <authorList>
            <person name="Mckay L.J."/>
            <person name="Dlakic M."/>
            <person name="Fields M.W."/>
            <person name="Delmont T.O."/>
            <person name="Eren A.M."/>
            <person name="Jay Z.J."/>
            <person name="Klingelsmith K.B."/>
            <person name="Rusch D.B."/>
            <person name="Inskeep W.P."/>
        </authorList>
    </citation>
    <scope>NUCLEOTIDE SEQUENCE [LARGE SCALE GENOMIC DNA]</scope>
    <source>
        <strain evidence="1 3">MDKW</strain>
    </source>
</reference>
<dbReference type="AlphaFoldDB" id="A0A429GPZ5"/>
<gene>
    <name evidence="1" type="ORF">D6D85_05340</name>
    <name evidence="2" type="ORF">EF810_02350</name>
</gene>
<dbReference type="PIRSF" id="PIRSF005357">
    <property type="entry name" value="UCP005357"/>
    <property type="match status" value="1"/>
</dbReference>